<gene>
    <name evidence="3" type="ORF">AWT59_1876</name>
</gene>
<name>A0A139BSU2_9PROT</name>
<sequence length="117" mass="11855">MDIFKEKIMLNKTNAAKLLVSALLLAGGSAISYAAPAAPATPAVPATPATPTTMAIPATPAVPAVGESLEVEAPEVHGVPEAPEAPEMHEVPEAPEGTQGHEAPEVQSPEVHTNGSH</sequence>
<keyword evidence="2" id="KW-0732">Signal</keyword>
<dbReference type="AlphaFoldDB" id="A0A139BSU2"/>
<feature type="region of interest" description="Disordered" evidence="1">
    <location>
        <begin position="76"/>
        <end position="117"/>
    </location>
</feature>
<reference evidence="3 4" key="1">
    <citation type="submission" date="2016-02" db="EMBL/GenBank/DDBJ databases">
        <authorList>
            <person name="Wen L."/>
            <person name="He K."/>
            <person name="Yang H."/>
        </authorList>
    </citation>
    <scope>NUCLEOTIDE SEQUENCE [LARGE SCALE GENOMIC DNA]</scope>
    <source>
        <strain evidence="3">ShG14-8</strain>
    </source>
</reference>
<dbReference type="Proteomes" id="UP000070578">
    <property type="component" value="Unassembled WGS sequence"/>
</dbReference>
<proteinExistence type="predicted"/>
<dbReference type="EMBL" id="LSLI01000046">
    <property type="protein sequence ID" value="KXS32008.1"/>
    <property type="molecule type" value="Genomic_DNA"/>
</dbReference>
<evidence type="ECO:0000256" key="1">
    <source>
        <dbReference type="SAM" id="MobiDB-lite"/>
    </source>
</evidence>
<accession>A0A139BSU2</accession>
<protein>
    <submittedName>
        <fullName evidence="3">Uncharacterized protein</fullName>
    </submittedName>
</protein>
<organism evidence="3 4">
    <name type="scientific">Candidatus Gallionella acididurans</name>
    <dbReference type="NCBI Taxonomy" id="1796491"/>
    <lineage>
        <taxon>Bacteria</taxon>
        <taxon>Pseudomonadati</taxon>
        <taxon>Pseudomonadota</taxon>
        <taxon>Betaproteobacteria</taxon>
        <taxon>Nitrosomonadales</taxon>
        <taxon>Gallionellaceae</taxon>
        <taxon>Gallionella</taxon>
    </lineage>
</organism>
<comment type="caution">
    <text evidence="3">The sequence shown here is derived from an EMBL/GenBank/DDBJ whole genome shotgun (WGS) entry which is preliminary data.</text>
</comment>
<feature type="signal peptide" evidence="2">
    <location>
        <begin position="1"/>
        <end position="34"/>
    </location>
</feature>
<evidence type="ECO:0000256" key="2">
    <source>
        <dbReference type="SAM" id="SignalP"/>
    </source>
</evidence>
<reference evidence="3 4" key="2">
    <citation type="submission" date="2016-03" db="EMBL/GenBank/DDBJ databases">
        <title>New uncultured bacterium of the family Gallionellaceae from acid mine drainage: description and reconstruction of genome based on metagenomic analysis of microbial community.</title>
        <authorList>
            <person name="Kadnikov V."/>
            <person name="Ivasenko D."/>
            <person name="Beletsky A."/>
            <person name="Mardanov A."/>
            <person name="Danilova E."/>
            <person name="Pimenov N."/>
            <person name="Karnachuk O."/>
            <person name="Ravin N."/>
        </authorList>
    </citation>
    <scope>NUCLEOTIDE SEQUENCE [LARGE SCALE GENOMIC DNA]</scope>
    <source>
        <strain evidence="3">ShG14-8</strain>
    </source>
</reference>
<evidence type="ECO:0000313" key="4">
    <source>
        <dbReference type="Proteomes" id="UP000070578"/>
    </source>
</evidence>
<feature type="chain" id="PRO_5007483979" evidence="2">
    <location>
        <begin position="35"/>
        <end position="117"/>
    </location>
</feature>
<evidence type="ECO:0000313" key="3">
    <source>
        <dbReference type="EMBL" id="KXS32008.1"/>
    </source>
</evidence>